<reference evidence="1 2" key="1">
    <citation type="journal article" date="2024" name="Int. J. Syst. Evol. Microbiol.">
        <title>Lacrimispora brassicae sp. nov. isolated from fermented cabbage, and proposal of Clostridium indicum Gundawar et al. 2019 and Clostridium methoxybenzovorans Mechichi et al. 1999 as heterotypic synonyms of Lacrimispora amygdalina (Parshina et al. 2003) Haas and Blanchard 2020 and Lacrimispora indolis (McClung and McCoy 1957) Haas and Blanchard 2020, respectively.</title>
        <authorList>
            <person name="Kobayashi H."/>
            <person name="Tanizawa Y."/>
            <person name="Sakamoto M."/>
            <person name="Ohkuma M."/>
            <person name="Tohno M."/>
        </authorList>
    </citation>
    <scope>NUCLEOTIDE SEQUENCE [LARGE SCALE GENOMIC DNA]</scope>
    <source>
        <strain evidence="1 2">DSM 12857</strain>
    </source>
</reference>
<name>A0ABQ5M1J5_9FIRM</name>
<dbReference type="SUPFAM" id="SSF56563">
    <property type="entry name" value="Major capsid protein gp5"/>
    <property type="match status" value="1"/>
</dbReference>
<dbReference type="Proteomes" id="UP001419084">
    <property type="component" value="Unassembled WGS sequence"/>
</dbReference>
<organism evidence="1 2">
    <name type="scientific">Lacrimispora amygdalina</name>
    <dbReference type="NCBI Taxonomy" id="253257"/>
    <lineage>
        <taxon>Bacteria</taxon>
        <taxon>Bacillati</taxon>
        <taxon>Bacillota</taxon>
        <taxon>Clostridia</taxon>
        <taxon>Lachnospirales</taxon>
        <taxon>Lachnospiraceae</taxon>
        <taxon>Lacrimispora</taxon>
    </lineage>
</organism>
<evidence type="ECO:0000313" key="1">
    <source>
        <dbReference type="EMBL" id="GLB28632.1"/>
    </source>
</evidence>
<dbReference type="RefSeq" id="WP_346064581.1">
    <property type="nucleotide sequence ID" value="NZ_BRPJ01000009.1"/>
</dbReference>
<evidence type="ECO:0000313" key="2">
    <source>
        <dbReference type="Proteomes" id="UP001419084"/>
    </source>
</evidence>
<sequence>MVKREGVIVPDVYAQLVREKIAGKTKVAQFAKVLGDLQGKPGETLTMPKWAYIGDATDWAINTPMTSTQMTQTTTTATIKAIAAPAVKVADYDNEVELGNAIDEASGQQAVAIARKQDTDAIAECLKSPLKKALATKNTVTQTEMIEILGLYGDDRDSADFDAIVIHSSFAPSFYTMDMFVSREKTMTTDGNGIAVNGVIGYFLDIPVVLSDRLYDSTNTEGFILVLKKGALGLIPKEAPFAEASRDASLRQTTIYCSQFYAMALIDDEAVVFAKKVIS</sequence>
<evidence type="ECO:0008006" key="3">
    <source>
        <dbReference type="Google" id="ProtNLM"/>
    </source>
</evidence>
<keyword evidence="2" id="KW-1185">Reference proteome</keyword>
<protein>
    <recommendedName>
        <fullName evidence="3">Phage major capsid protein</fullName>
    </recommendedName>
</protein>
<proteinExistence type="predicted"/>
<accession>A0ABQ5M1J5</accession>
<comment type="caution">
    <text evidence="1">The sequence shown here is derived from an EMBL/GenBank/DDBJ whole genome shotgun (WGS) entry which is preliminary data.</text>
</comment>
<gene>
    <name evidence="1" type="ORF">LAD12857_05550</name>
</gene>
<dbReference type="EMBL" id="BRPJ01000009">
    <property type="protein sequence ID" value="GLB28632.1"/>
    <property type="molecule type" value="Genomic_DNA"/>
</dbReference>